<evidence type="ECO:0000256" key="7">
    <source>
        <dbReference type="ARBA" id="ARBA00022989"/>
    </source>
</evidence>
<keyword evidence="11" id="KW-0547">Nucleotide-binding</keyword>
<evidence type="ECO:0000256" key="10">
    <source>
        <dbReference type="ARBA" id="ARBA00023180"/>
    </source>
</evidence>
<protein>
    <submittedName>
        <fullName evidence="14">Leucine-rich repeat receptor-like protein kinase pxl1</fullName>
    </submittedName>
</protein>
<feature type="binding site" evidence="11">
    <location>
        <position position="647"/>
    </location>
    <ligand>
        <name>ATP</name>
        <dbReference type="ChEBI" id="CHEBI:30616"/>
    </ligand>
</feature>
<dbReference type="PROSITE" id="PS51450">
    <property type="entry name" value="LRR"/>
    <property type="match status" value="1"/>
</dbReference>
<dbReference type="Proteomes" id="UP000554482">
    <property type="component" value="Unassembled WGS sequence"/>
</dbReference>
<evidence type="ECO:0000256" key="5">
    <source>
        <dbReference type="ARBA" id="ARBA00022729"/>
    </source>
</evidence>
<keyword evidence="3" id="KW-0433">Leucine-rich repeat</keyword>
<evidence type="ECO:0000313" key="15">
    <source>
        <dbReference type="Proteomes" id="UP000554482"/>
    </source>
</evidence>
<dbReference type="InterPro" id="IPR000719">
    <property type="entry name" value="Prot_kinase_dom"/>
</dbReference>
<evidence type="ECO:0000256" key="9">
    <source>
        <dbReference type="ARBA" id="ARBA00023170"/>
    </source>
</evidence>
<dbReference type="InterPro" id="IPR055414">
    <property type="entry name" value="LRR_R13L4/SHOC2-like"/>
</dbReference>
<dbReference type="PROSITE" id="PS00107">
    <property type="entry name" value="PROTEIN_KINASE_ATP"/>
    <property type="match status" value="1"/>
</dbReference>
<evidence type="ECO:0000259" key="13">
    <source>
        <dbReference type="PROSITE" id="PS50011"/>
    </source>
</evidence>
<dbReference type="FunFam" id="3.80.10.10:FF:000111">
    <property type="entry name" value="LRR receptor-like serine/threonine-protein kinase ERECTA"/>
    <property type="match status" value="1"/>
</dbReference>
<dbReference type="SMART" id="SM00369">
    <property type="entry name" value="LRR_TYP"/>
    <property type="match status" value="8"/>
</dbReference>
<dbReference type="OrthoDB" id="2015831at2759"/>
<dbReference type="InterPro" id="IPR001245">
    <property type="entry name" value="Ser-Thr/Tyr_kinase_cat_dom"/>
</dbReference>
<dbReference type="AlphaFoldDB" id="A0A7J6XDQ4"/>
<evidence type="ECO:0000256" key="6">
    <source>
        <dbReference type="ARBA" id="ARBA00022737"/>
    </source>
</evidence>
<dbReference type="SUPFAM" id="SSF56112">
    <property type="entry name" value="Protein kinase-like (PK-like)"/>
    <property type="match status" value="1"/>
</dbReference>
<keyword evidence="15" id="KW-1185">Reference proteome</keyword>
<evidence type="ECO:0000256" key="8">
    <source>
        <dbReference type="ARBA" id="ARBA00023136"/>
    </source>
</evidence>
<dbReference type="PANTHER" id="PTHR48056:SF41">
    <property type="entry name" value="RECEPTOR-LIKE PROTEIN KINASE HAIKU2"/>
    <property type="match status" value="1"/>
</dbReference>
<dbReference type="Pfam" id="PF13855">
    <property type="entry name" value="LRR_8"/>
    <property type="match status" value="1"/>
</dbReference>
<keyword evidence="9 14" id="KW-0675">Receptor</keyword>
<dbReference type="InterPro" id="IPR011009">
    <property type="entry name" value="Kinase-like_dom_sf"/>
</dbReference>
<dbReference type="Gene3D" id="1.10.510.10">
    <property type="entry name" value="Transferase(Phosphotransferase) domain 1"/>
    <property type="match status" value="1"/>
</dbReference>
<dbReference type="PROSITE" id="PS50011">
    <property type="entry name" value="PROTEIN_KINASE_DOM"/>
    <property type="match status" value="1"/>
</dbReference>
<dbReference type="InterPro" id="IPR032675">
    <property type="entry name" value="LRR_dom_sf"/>
</dbReference>
<dbReference type="Pfam" id="PF00560">
    <property type="entry name" value="LRR_1"/>
    <property type="match status" value="3"/>
</dbReference>
<dbReference type="InterPro" id="IPR003591">
    <property type="entry name" value="Leu-rich_rpt_typical-subtyp"/>
</dbReference>
<evidence type="ECO:0000256" key="4">
    <source>
        <dbReference type="ARBA" id="ARBA00022692"/>
    </source>
</evidence>
<comment type="similarity">
    <text evidence="2">Belongs to the RLP family.</text>
</comment>
<proteinExistence type="inferred from homology"/>
<keyword evidence="6" id="KW-0677">Repeat</keyword>
<evidence type="ECO:0000256" key="3">
    <source>
        <dbReference type="ARBA" id="ARBA00022614"/>
    </source>
</evidence>
<keyword evidence="4 12" id="KW-0812">Transmembrane</keyword>
<dbReference type="InterPro" id="IPR001611">
    <property type="entry name" value="Leu-rich_rpt"/>
</dbReference>
<accession>A0A7J6XDQ4</accession>
<dbReference type="Pfam" id="PF23598">
    <property type="entry name" value="LRR_14"/>
    <property type="match status" value="1"/>
</dbReference>
<dbReference type="InterPro" id="IPR017441">
    <property type="entry name" value="Protein_kinase_ATP_BS"/>
</dbReference>
<keyword evidence="8 12" id="KW-0472">Membrane</keyword>
<dbReference type="Gene3D" id="3.30.200.20">
    <property type="entry name" value="Phosphorylase Kinase, domain 1"/>
    <property type="match status" value="1"/>
</dbReference>
<keyword evidence="14" id="KW-0808">Transferase</keyword>
<evidence type="ECO:0000256" key="11">
    <source>
        <dbReference type="PROSITE-ProRule" id="PRU10141"/>
    </source>
</evidence>
<sequence length="860" mass="94117">MDNGANQPNISPCNFTGVHCNSNQSVTEIDLPNKKLVGFLPLDSICQLPSLEKLNFASNSLSGTISEALKNCTNLNYLDLSQNSFSGFVPDLSSLGNMSFLNLNASGFSGVFPWKSLENLRNLQFLSLGDNSFETSSFPMEVVKLDKLYWLYLTACNLEGSIPPEIGNLTELINLELSDNWLSGTIPAEISKLKKLWQLELYNNSLTGKFPVGFGKLVNLQNFDASMNNLEGDLSELKFLTKLVSLQLFENKFSGDLPEEFGEFKLLVNLSLYTNKLTGSLPQSLGSWAEFDFIDVSENYITGPIPPDMCKKGKMTALLILQNKFNGGIPESYGNCLSMNRFRVSNNSLSGNVPSGLWGLPKLDFLDLSMNQFNGSVTPEIGNAKNLTQLHLSNNRFSGELPSEITKASFLGVIDVSSNQFSGIIPTSIGELKKLNALNLQENMFHGSIPESLGSCSYLNIINFAANLLTGAIPASLGSLPSLNSLDLSDNQLSDKIPASLSTLKLSLLDLSNNRLSGPIPKSLSNDAYNGSFAGNPELCSQNIQYFHPCSSDSDKSPHFRILISCFLVAIAVLLVCLGSFIFFKKKGKDDERSLKSDSWDVKSFSILSFTEQDVLNAIKQENLIGSGGSGNVYRVDLGDGKDFAVKHIWKADSGNGKSNRSTSAMLMRRSGNLPEFDAEVETLSSIRHVNVVKLYCSITNFGLAKIVLQAAGTNGNGSTAHIITGTHGYIAPEYAYTYKVNEKSDVYSFGVVLMELVTGKKPIEPEFGENKDIVHWISTKVSSRETILGVVDSTIPEILKEDAVKVLRVAVLCTARLPALRPSMRKVVQMLEDAEPCRFISITVAKDYSTDEKEDMETK</sequence>
<name>A0A7J6XDQ4_THATH</name>
<evidence type="ECO:0000313" key="14">
    <source>
        <dbReference type="EMBL" id="KAF5206560.1"/>
    </source>
</evidence>
<dbReference type="FunFam" id="3.80.10.10:FF:000905">
    <property type="entry name" value="Receptor-like protein kinase 7"/>
    <property type="match status" value="1"/>
</dbReference>
<keyword evidence="7 12" id="KW-1133">Transmembrane helix</keyword>
<dbReference type="GO" id="GO:0005524">
    <property type="term" value="F:ATP binding"/>
    <property type="evidence" value="ECO:0007669"/>
    <property type="project" value="UniProtKB-UniRule"/>
</dbReference>
<evidence type="ECO:0000256" key="12">
    <source>
        <dbReference type="SAM" id="Phobius"/>
    </source>
</evidence>
<keyword evidence="14" id="KW-0418">Kinase</keyword>
<dbReference type="SUPFAM" id="SSF52058">
    <property type="entry name" value="L domain-like"/>
    <property type="match status" value="2"/>
</dbReference>
<evidence type="ECO:0000256" key="2">
    <source>
        <dbReference type="ARBA" id="ARBA00009592"/>
    </source>
</evidence>
<gene>
    <name evidence="14" type="ORF">FRX31_003851</name>
</gene>
<dbReference type="Gene3D" id="3.80.10.10">
    <property type="entry name" value="Ribonuclease Inhibitor"/>
    <property type="match status" value="4"/>
</dbReference>
<keyword evidence="5" id="KW-0732">Signal</keyword>
<dbReference type="GO" id="GO:0016020">
    <property type="term" value="C:membrane"/>
    <property type="evidence" value="ECO:0007669"/>
    <property type="project" value="UniProtKB-SubCell"/>
</dbReference>
<dbReference type="PRINTS" id="PR00019">
    <property type="entry name" value="LEURICHRPT"/>
</dbReference>
<dbReference type="Pfam" id="PF07714">
    <property type="entry name" value="PK_Tyr_Ser-Thr"/>
    <property type="match status" value="1"/>
</dbReference>
<dbReference type="GO" id="GO:0033612">
    <property type="term" value="F:receptor serine/threonine kinase binding"/>
    <property type="evidence" value="ECO:0007669"/>
    <property type="project" value="TreeGrafter"/>
</dbReference>
<feature type="transmembrane region" description="Helical" evidence="12">
    <location>
        <begin position="562"/>
        <end position="584"/>
    </location>
</feature>
<comment type="subcellular location">
    <subcellularLocation>
        <location evidence="1">Membrane</location>
        <topology evidence="1">Single-pass membrane protein</topology>
    </subcellularLocation>
</comment>
<organism evidence="14 15">
    <name type="scientific">Thalictrum thalictroides</name>
    <name type="common">Rue-anemone</name>
    <name type="synonym">Anemone thalictroides</name>
    <dbReference type="NCBI Taxonomy" id="46969"/>
    <lineage>
        <taxon>Eukaryota</taxon>
        <taxon>Viridiplantae</taxon>
        <taxon>Streptophyta</taxon>
        <taxon>Embryophyta</taxon>
        <taxon>Tracheophyta</taxon>
        <taxon>Spermatophyta</taxon>
        <taxon>Magnoliopsida</taxon>
        <taxon>Ranunculales</taxon>
        <taxon>Ranunculaceae</taxon>
        <taxon>Thalictroideae</taxon>
        <taxon>Thalictrum</taxon>
    </lineage>
</organism>
<dbReference type="EMBL" id="JABWDY010002558">
    <property type="protein sequence ID" value="KAF5206560.1"/>
    <property type="molecule type" value="Genomic_DNA"/>
</dbReference>
<evidence type="ECO:0000256" key="1">
    <source>
        <dbReference type="ARBA" id="ARBA00004167"/>
    </source>
</evidence>
<keyword evidence="11" id="KW-0067">ATP-binding</keyword>
<dbReference type="InterPro" id="IPR050647">
    <property type="entry name" value="Plant_LRR-RLKs"/>
</dbReference>
<reference evidence="14 15" key="1">
    <citation type="submission" date="2020-06" db="EMBL/GenBank/DDBJ databases">
        <title>Transcriptomic and genomic resources for Thalictrum thalictroides and T. hernandezii: Facilitating candidate gene discovery in an emerging model plant lineage.</title>
        <authorList>
            <person name="Arias T."/>
            <person name="Riano-Pachon D.M."/>
            <person name="Di Stilio V.S."/>
        </authorList>
    </citation>
    <scope>NUCLEOTIDE SEQUENCE [LARGE SCALE GENOMIC DNA]</scope>
    <source>
        <strain evidence="15">cv. WT478/WT964</strain>
        <tissue evidence="14">Leaves</tissue>
    </source>
</reference>
<dbReference type="FunFam" id="3.80.10.10:FF:000413">
    <property type="entry name" value="Inactive leucine-rich repeat receptor-like protein kinase"/>
    <property type="match status" value="1"/>
</dbReference>
<keyword evidence="10" id="KW-0325">Glycoprotein</keyword>
<dbReference type="GO" id="GO:0004674">
    <property type="term" value="F:protein serine/threonine kinase activity"/>
    <property type="evidence" value="ECO:0007669"/>
    <property type="project" value="UniProtKB-EC"/>
</dbReference>
<comment type="caution">
    <text evidence="14">The sequence shown here is derived from an EMBL/GenBank/DDBJ whole genome shotgun (WGS) entry which is preliminary data.</text>
</comment>
<dbReference type="PANTHER" id="PTHR48056">
    <property type="entry name" value="LRR RECEPTOR-LIKE SERINE/THREONINE-PROTEIN KINASE-RELATED"/>
    <property type="match status" value="1"/>
</dbReference>
<feature type="domain" description="Protein kinase" evidence="13">
    <location>
        <begin position="506"/>
        <end position="841"/>
    </location>
</feature>